<dbReference type="GO" id="GO:0005509">
    <property type="term" value="F:calcium ion binding"/>
    <property type="evidence" value="ECO:0007669"/>
    <property type="project" value="InterPro"/>
</dbReference>
<sequence>MSIKPKLVTLLAVFDGTDGDDHISGTEAADQFNGGLGNDKLYGRGGDDVLDGGAGDDQLNGGLGADRMVGGAGNDIYIVDNIGDRVVEASGGGIDTVKSSVSFSLGGSFIENLTLTGDGRIDGTGNSLSNTLIGNRAANTLYGLGGNDVIDGGFGADTMYGGTGNDTYYVDNLMDRVIENAGEGTDTVRSSVTFTLSDHVENLTLTGTARSGSGNALNNTLRGESTGVALYGLGGDDRLEGSATHGSLLDGGTGADMMIGGLGNDTYYVDNVGDRIVETGNGGVDTVYSSISFNLGGGFANNITLGDLESDTPQLDLNGLGNSLDNILIGNNGRNRLEGKAGKDELYGHGGDDTLLAGDGTDLLFGGEGNDYLDGGLGNDRMEGGAGDDWLVARGYNNIMTGGEGIDRFEIRARASSSITDFRPGEDYILISAAVFGGGLYAGMDLEEEDFYQPDGGPATGDHGRLVYTQGVPGWGSSLHLDPDGSGPEAGITITLITGGAPLLEDIIIVA</sequence>
<dbReference type="InterPro" id="IPR018511">
    <property type="entry name" value="Hemolysin-typ_Ca-bd_CS"/>
</dbReference>
<dbReference type="GO" id="GO:0005576">
    <property type="term" value="C:extracellular region"/>
    <property type="evidence" value="ECO:0007669"/>
    <property type="project" value="UniProtKB-SubCell"/>
</dbReference>
<dbReference type="RefSeq" id="WP_076959136.1">
    <property type="nucleotide sequence ID" value="NZ_MLCO01000221.1"/>
</dbReference>
<protein>
    <recommendedName>
        <fullName evidence="5">Calcium-binding protein</fullName>
    </recommendedName>
</protein>
<gene>
    <name evidence="3" type="ORF">BKE38_20385</name>
</gene>
<dbReference type="Pfam" id="PF00353">
    <property type="entry name" value="HemolysinCabind"/>
    <property type="match status" value="6"/>
</dbReference>
<evidence type="ECO:0008006" key="5">
    <source>
        <dbReference type="Google" id="ProtNLM"/>
    </source>
</evidence>
<dbReference type="OrthoDB" id="7270858at2"/>
<name>A0A1V2H078_9PROT</name>
<dbReference type="PANTHER" id="PTHR38340:SF1">
    <property type="entry name" value="S-LAYER PROTEIN"/>
    <property type="match status" value="1"/>
</dbReference>
<keyword evidence="4" id="KW-1185">Reference proteome</keyword>
<dbReference type="Proteomes" id="UP000188879">
    <property type="component" value="Unassembled WGS sequence"/>
</dbReference>
<dbReference type="PROSITE" id="PS00330">
    <property type="entry name" value="HEMOLYSIN_CALCIUM"/>
    <property type="match status" value="4"/>
</dbReference>
<dbReference type="InterPro" id="IPR001343">
    <property type="entry name" value="Hemolysn_Ca-bd"/>
</dbReference>
<accession>A0A1V2H078</accession>
<keyword evidence="2" id="KW-0964">Secreted</keyword>
<dbReference type="EMBL" id="MLCO01000221">
    <property type="protein sequence ID" value="ONG49720.1"/>
    <property type="molecule type" value="Genomic_DNA"/>
</dbReference>
<evidence type="ECO:0000313" key="4">
    <source>
        <dbReference type="Proteomes" id="UP000188879"/>
    </source>
</evidence>
<comment type="caution">
    <text evidence="3">The sequence shown here is derived from an EMBL/GenBank/DDBJ whole genome shotgun (WGS) entry which is preliminary data.</text>
</comment>
<dbReference type="PRINTS" id="PR00313">
    <property type="entry name" value="CABNDNGRPT"/>
</dbReference>
<proteinExistence type="predicted"/>
<organism evidence="3 4">
    <name type="scientific">Teichococcus deserti</name>
    <dbReference type="NCBI Taxonomy" id="1817963"/>
    <lineage>
        <taxon>Bacteria</taxon>
        <taxon>Pseudomonadati</taxon>
        <taxon>Pseudomonadota</taxon>
        <taxon>Alphaproteobacteria</taxon>
        <taxon>Acetobacterales</taxon>
        <taxon>Roseomonadaceae</taxon>
        <taxon>Roseomonas</taxon>
    </lineage>
</organism>
<comment type="subcellular location">
    <subcellularLocation>
        <location evidence="1">Secreted</location>
    </subcellularLocation>
</comment>
<dbReference type="InterPro" id="IPR011049">
    <property type="entry name" value="Serralysin-like_metalloprot_C"/>
</dbReference>
<dbReference type="InterPro" id="IPR050557">
    <property type="entry name" value="RTX_toxin/Mannuronan_C5-epim"/>
</dbReference>
<dbReference type="AlphaFoldDB" id="A0A1V2H078"/>
<dbReference type="Gene3D" id="2.150.10.10">
    <property type="entry name" value="Serralysin-like metalloprotease, C-terminal"/>
    <property type="match status" value="4"/>
</dbReference>
<evidence type="ECO:0000256" key="2">
    <source>
        <dbReference type="ARBA" id="ARBA00022525"/>
    </source>
</evidence>
<dbReference type="SUPFAM" id="SSF51120">
    <property type="entry name" value="beta-Roll"/>
    <property type="match status" value="4"/>
</dbReference>
<dbReference type="PANTHER" id="PTHR38340">
    <property type="entry name" value="S-LAYER PROTEIN"/>
    <property type="match status" value="1"/>
</dbReference>
<reference evidence="3 4" key="1">
    <citation type="submission" date="2016-10" db="EMBL/GenBank/DDBJ databases">
        <title>Draft Genome sequence of Roseomonas sp. strain M3.</title>
        <authorList>
            <person name="Subhash Y."/>
            <person name="Lee S."/>
        </authorList>
    </citation>
    <scope>NUCLEOTIDE SEQUENCE [LARGE SCALE GENOMIC DNA]</scope>
    <source>
        <strain evidence="3 4">M3</strain>
    </source>
</reference>
<evidence type="ECO:0000256" key="1">
    <source>
        <dbReference type="ARBA" id="ARBA00004613"/>
    </source>
</evidence>
<evidence type="ECO:0000313" key="3">
    <source>
        <dbReference type="EMBL" id="ONG49720.1"/>
    </source>
</evidence>